<dbReference type="InterPro" id="IPR005824">
    <property type="entry name" value="KOW"/>
</dbReference>
<dbReference type="GO" id="GO:0006353">
    <property type="term" value="P:DNA-templated transcription termination"/>
    <property type="evidence" value="ECO:0007669"/>
    <property type="project" value="UniProtKB-UniRule"/>
</dbReference>
<dbReference type="PRINTS" id="PR00338">
    <property type="entry name" value="NUSGTNSCPFCT"/>
</dbReference>
<dbReference type="InterPro" id="IPR047050">
    <property type="entry name" value="NGN"/>
</dbReference>
<gene>
    <name evidence="5 10" type="primary">nusG</name>
    <name evidence="10" type="ORF">ENW73_09085</name>
</gene>
<dbReference type="SMART" id="SM00738">
    <property type="entry name" value="NGN"/>
    <property type="match status" value="1"/>
</dbReference>
<evidence type="ECO:0000256" key="7">
    <source>
        <dbReference type="RuleBase" id="RU000538"/>
    </source>
</evidence>
<keyword evidence="1 5" id="KW-0806">Transcription termination</keyword>
<organism evidence="10">
    <name type="scientific">candidate division WOR-3 bacterium</name>
    <dbReference type="NCBI Taxonomy" id="2052148"/>
    <lineage>
        <taxon>Bacteria</taxon>
        <taxon>Bacteria division WOR-3</taxon>
    </lineage>
</organism>
<dbReference type="InterPro" id="IPR043425">
    <property type="entry name" value="NusG-like"/>
</dbReference>
<dbReference type="InterPro" id="IPR001062">
    <property type="entry name" value="Transcrpt_antiterm_NusG"/>
</dbReference>
<protein>
    <recommendedName>
        <fullName evidence="5 6">Transcription termination/antitermination protein NusG</fullName>
    </recommendedName>
</protein>
<dbReference type="Gene3D" id="3.30.70.940">
    <property type="entry name" value="NusG, N-terminal domain"/>
    <property type="match status" value="1"/>
</dbReference>
<evidence type="ECO:0000256" key="1">
    <source>
        <dbReference type="ARBA" id="ARBA00022472"/>
    </source>
</evidence>
<evidence type="ECO:0000256" key="5">
    <source>
        <dbReference type="HAMAP-Rule" id="MF_00948"/>
    </source>
</evidence>
<dbReference type="InterPro" id="IPR015869">
    <property type="entry name" value="Transcrpt_antiterm_NusG_bac_CS"/>
</dbReference>
<keyword evidence="3 5" id="KW-0805">Transcription regulation</keyword>
<dbReference type="PANTHER" id="PTHR30265:SF2">
    <property type="entry name" value="TRANSCRIPTION TERMINATION_ANTITERMINATION PROTEIN NUSG"/>
    <property type="match status" value="1"/>
</dbReference>
<proteinExistence type="inferred from homology"/>
<dbReference type="SMART" id="SM00739">
    <property type="entry name" value="KOW"/>
    <property type="match status" value="1"/>
</dbReference>
<dbReference type="InterPro" id="IPR006645">
    <property type="entry name" value="NGN-like_dom"/>
</dbReference>
<dbReference type="AlphaFoldDB" id="A0A7C6AA64"/>
<evidence type="ECO:0000259" key="8">
    <source>
        <dbReference type="SMART" id="SM00738"/>
    </source>
</evidence>
<keyword evidence="2 5" id="KW-0889">Transcription antitermination</keyword>
<feature type="domain" description="KOW" evidence="9">
    <location>
        <begin position="130"/>
        <end position="157"/>
    </location>
</feature>
<evidence type="ECO:0000256" key="2">
    <source>
        <dbReference type="ARBA" id="ARBA00022814"/>
    </source>
</evidence>
<dbReference type="PANTHER" id="PTHR30265">
    <property type="entry name" value="RHO-INTERACTING TRANSCRIPTION TERMINATION FACTOR NUSG"/>
    <property type="match status" value="1"/>
</dbReference>
<dbReference type="InterPro" id="IPR014722">
    <property type="entry name" value="Rib_uL2_dom2"/>
</dbReference>
<comment type="function">
    <text evidence="5 7">Participates in transcription elongation, termination and antitermination.</text>
</comment>
<dbReference type="SUPFAM" id="SSF50104">
    <property type="entry name" value="Translation proteins SH3-like domain"/>
    <property type="match status" value="1"/>
</dbReference>
<evidence type="ECO:0000256" key="4">
    <source>
        <dbReference type="ARBA" id="ARBA00023163"/>
    </source>
</evidence>
<evidence type="ECO:0000256" key="3">
    <source>
        <dbReference type="ARBA" id="ARBA00023015"/>
    </source>
</evidence>
<dbReference type="GO" id="GO:0005829">
    <property type="term" value="C:cytosol"/>
    <property type="evidence" value="ECO:0007669"/>
    <property type="project" value="TreeGrafter"/>
</dbReference>
<evidence type="ECO:0000259" key="9">
    <source>
        <dbReference type="SMART" id="SM00739"/>
    </source>
</evidence>
<evidence type="ECO:0000313" key="10">
    <source>
        <dbReference type="EMBL" id="HHS52985.1"/>
    </source>
</evidence>
<dbReference type="CDD" id="cd06091">
    <property type="entry name" value="KOW_NusG"/>
    <property type="match status" value="1"/>
</dbReference>
<dbReference type="HAMAP" id="MF_00948">
    <property type="entry name" value="NusG"/>
    <property type="match status" value="1"/>
</dbReference>
<dbReference type="GO" id="GO:0006354">
    <property type="term" value="P:DNA-templated transcription elongation"/>
    <property type="evidence" value="ECO:0007669"/>
    <property type="project" value="UniProtKB-UniRule"/>
</dbReference>
<name>A0A7C6AA64_UNCW3</name>
<dbReference type="PROSITE" id="PS01014">
    <property type="entry name" value="NUSG"/>
    <property type="match status" value="1"/>
</dbReference>
<dbReference type="FunFam" id="2.30.30.30:FF:000002">
    <property type="entry name" value="Transcription termination/antitermination factor NusG"/>
    <property type="match status" value="1"/>
</dbReference>
<dbReference type="Pfam" id="PF00467">
    <property type="entry name" value="KOW"/>
    <property type="match status" value="1"/>
</dbReference>
<dbReference type="CDD" id="cd09891">
    <property type="entry name" value="NGN_Bact_1"/>
    <property type="match status" value="1"/>
</dbReference>
<dbReference type="GO" id="GO:0031564">
    <property type="term" value="P:transcription antitermination"/>
    <property type="evidence" value="ECO:0007669"/>
    <property type="project" value="UniProtKB-UniRule"/>
</dbReference>
<accession>A0A7C6AA64</accession>
<dbReference type="EMBL" id="DTLI01000216">
    <property type="protein sequence ID" value="HHS52985.1"/>
    <property type="molecule type" value="Genomic_DNA"/>
</dbReference>
<feature type="domain" description="NusG-like N-terminal" evidence="8">
    <location>
        <begin position="10"/>
        <end position="118"/>
    </location>
</feature>
<dbReference type="Gene3D" id="2.30.30.30">
    <property type="match status" value="1"/>
</dbReference>
<dbReference type="SUPFAM" id="SSF82679">
    <property type="entry name" value="N-utilization substance G protein NusG, N-terminal domain"/>
    <property type="match status" value="1"/>
</dbReference>
<evidence type="ECO:0000256" key="6">
    <source>
        <dbReference type="NCBIfam" id="TIGR00922"/>
    </source>
</evidence>
<keyword evidence="4 5" id="KW-0804">Transcription</keyword>
<dbReference type="InterPro" id="IPR008991">
    <property type="entry name" value="Translation_prot_SH3-like_sf"/>
</dbReference>
<comment type="similarity">
    <text evidence="5 7">Belongs to the NusG family.</text>
</comment>
<dbReference type="NCBIfam" id="TIGR00922">
    <property type="entry name" value="nusG"/>
    <property type="match status" value="1"/>
</dbReference>
<dbReference type="GO" id="GO:0032784">
    <property type="term" value="P:regulation of DNA-templated transcription elongation"/>
    <property type="evidence" value="ECO:0007669"/>
    <property type="project" value="InterPro"/>
</dbReference>
<comment type="caution">
    <text evidence="10">The sequence shown here is derived from an EMBL/GenBank/DDBJ whole genome shotgun (WGS) entry which is preliminary data.</text>
</comment>
<sequence>MNWFMVEVKEMKFFVVHTYTGREKKVKELLERAIERENMKEFFGRIILPAERVTKIKKSELVSEERRLYPGYIVVEMEPTEKAINLVNAIPGVTHLLGTKTKPLPLTEKEVESILEEIEKGREKVMTEVPFNKGENVKVITGPFAGFLGTVDEINPERRRVKVMVTIFGRPTPIDLDFLEVQPI</sequence>
<dbReference type="Pfam" id="PF02357">
    <property type="entry name" value="NusG"/>
    <property type="match status" value="1"/>
</dbReference>
<reference evidence="10" key="1">
    <citation type="journal article" date="2020" name="mSystems">
        <title>Genome- and Community-Level Interaction Insights into Carbon Utilization and Element Cycling Functions of Hydrothermarchaeota in Hydrothermal Sediment.</title>
        <authorList>
            <person name="Zhou Z."/>
            <person name="Liu Y."/>
            <person name="Xu W."/>
            <person name="Pan J."/>
            <person name="Luo Z.H."/>
            <person name="Li M."/>
        </authorList>
    </citation>
    <scope>NUCLEOTIDE SEQUENCE [LARGE SCALE GENOMIC DNA]</scope>
    <source>
        <strain evidence="10">SpSt-876</strain>
    </source>
</reference>
<dbReference type="InterPro" id="IPR036735">
    <property type="entry name" value="NGN_dom_sf"/>
</dbReference>